<dbReference type="Gene3D" id="1.10.287.950">
    <property type="entry name" value="Methyl-accepting chemotaxis protein"/>
    <property type="match status" value="1"/>
</dbReference>
<comment type="similarity">
    <text evidence="2">Belongs to the methyl-accepting chemotaxis (MCP) protein family.</text>
</comment>
<evidence type="ECO:0000256" key="2">
    <source>
        <dbReference type="ARBA" id="ARBA00029447"/>
    </source>
</evidence>
<keyword evidence="5" id="KW-0472">Membrane</keyword>
<accession>C8X0K5</accession>
<dbReference type="SUPFAM" id="SSF58104">
    <property type="entry name" value="Methyl-accepting chemotaxis protein (MCP) signaling domain"/>
    <property type="match status" value="1"/>
</dbReference>
<organism evidence="8 9">
    <name type="scientific">Desulfohalobium retbaense (strain ATCC 49708 / DSM 5692 / JCM 16813 / HR100)</name>
    <dbReference type="NCBI Taxonomy" id="485915"/>
    <lineage>
        <taxon>Bacteria</taxon>
        <taxon>Pseudomonadati</taxon>
        <taxon>Thermodesulfobacteriota</taxon>
        <taxon>Desulfovibrionia</taxon>
        <taxon>Desulfovibrionales</taxon>
        <taxon>Desulfohalobiaceae</taxon>
        <taxon>Desulfohalobium</taxon>
    </lineage>
</organism>
<dbReference type="EMBL" id="CP001734">
    <property type="protein sequence ID" value="ACV67952.1"/>
    <property type="molecule type" value="Genomic_DNA"/>
</dbReference>
<keyword evidence="9" id="KW-1185">Reference proteome</keyword>
<dbReference type="Pfam" id="PF14827">
    <property type="entry name" value="dCache_3"/>
    <property type="match status" value="1"/>
</dbReference>
<evidence type="ECO:0000256" key="3">
    <source>
        <dbReference type="PROSITE-ProRule" id="PRU00284"/>
    </source>
</evidence>
<dbReference type="KEGG" id="drt:Dret_0660"/>
<keyword evidence="5" id="KW-0812">Transmembrane</keyword>
<feature type="compositionally biased region" description="Low complexity" evidence="4">
    <location>
        <begin position="629"/>
        <end position="643"/>
    </location>
</feature>
<dbReference type="InterPro" id="IPR051310">
    <property type="entry name" value="MCP_chemotaxis"/>
</dbReference>
<keyword evidence="5" id="KW-1133">Transmembrane helix</keyword>
<dbReference type="PANTHER" id="PTHR43531:SF11">
    <property type="entry name" value="METHYL-ACCEPTING CHEMOTAXIS PROTEIN 3"/>
    <property type="match status" value="1"/>
</dbReference>
<keyword evidence="1" id="KW-0145">Chemotaxis</keyword>
<feature type="region of interest" description="Disordered" evidence="4">
    <location>
        <begin position="360"/>
        <end position="419"/>
    </location>
</feature>
<evidence type="ECO:0000256" key="1">
    <source>
        <dbReference type="ARBA" id="ARBA00022500"/>
    </source>
</evidence>
<dbReference type="Pfam" id="PF00015">
    <property type="entry name" value="MCPsignal"/>
    <property type="match status" value="1"/>
</dbReference>
<feature type="compositionally biased region" description="Basic and acidic residues" evidence="4">
    <location>
        <begin position="407"/>
        <end position="416"/>
    </location>
</feature>
<keyword evidence="3" id="KW-0807">Transducer</keyword>
<dbReference type="Proteomes" id="UP000001052">
    <property type="component" value="Chromosome"/>
</dbReference>
<feature type="transmembrane region" description="Helical" evidence="5">
    <location>
        <begin position="317"/>
        <end position="336"/>
    </location>
</feature>
<dbReference type="AlphaFoldDB" id="C8X0K5"/>
<evidence type="ECO:0000259" key="7">
    <source>
        <dbReference type="PROSITE" id="PS50192"/>
    </source>
</evidence>
<feature type="compositionally biased region" description="Low complexity" evidence="4">
    <location>
        <begin position="379"/>
        <end position="405"/>
    </location>
</feature>
<dbReference type="GO" id="GO:0005886">
    <property type="term" value="C:plasma membrane"/>
    <property type="evidence" value="ECO:0007669"/>
    <property type="project" value="TreeGrafter"/>
</dbReference>
<sequence>MGTTRLKIEYRLLLPVVLISFLFAVALYVGGDRLVNQLISTALDTRIENKIDAIRAAETDRGANMLARAALFSQADPVQKAYEKAHGGDINTAESPSLDAARSVLREEMASFRKGYLEVTGAERFRIHFHLRSARSLLRLWKPEQSVSDDLSGFRNTVLDISRGSHEPISGIEIGRGGFAIRGIAPIQSDSGGYRGSVEVLSSYDPLVQSMATENEYIAVYMNKEYLPTAHKLQDRQAHPIEGGEFVFVSSTEKPVTDSLVTPDLLSQGAQGANQARNGDYAISTFPIQDYSGKQIGVMLLGVDAGGLYATLETMHMALVGVCVAFVLGVSGFLFWRLCVACAPLRRVIGGMGQTSQVLKDTSGHLTTASQSQAEKANEQAASLEESSSSLEEMASQTRANADNADQADKAMRESADEVNGGVQAMEEMSSAIDEIKQSASETSKIIKTIDDIAFQTNLLALNAAVEAARAGDAGKGFAVVAEEVRSLAQRSAEAAQNTSALIEQSQNSANKGVNMAEGVAERLGRIQESVSKVNALVAEIAAASKEQSQGIDQVNTAVSEMDKVVQDTAADSEEAAGDAEELSARAVELDRMVSELTVIVGGALQEHQHQGATAKTAGRKDSGQTSQKKSAGAGTSKTGSGKQRPAARSQNVQRSEKTNPEDIIPLDDQDFRDF</sequence>
<evidence type="ECO:0000256" key="4">
    <source>
        <dbReference type="SAM" id="MobiDB-lite"/>
    </source>
</evidence>
<evidence type="ECO:0000313" key="9">
    <source>
        <dbReference type="Proteomes" id="UP000001052"/>
    </source>
</evidence>
<dbReference type="CDD" id="cd11386">
    <property type="entry name" value="MCP_signal"/>
    <property type="match status" value="1"/>
</dbReference>
<feature type="transmembrane region" description="Helical" evidence="5">
    <location>
        <begin position="12"/>
        <end position="30"/>
    </location>
</feature>
<dbReference type="HOGENOM" id="CLU_000445_107_19_7"/>
<dbReference type="STRING" id="485915.Dret_0660"/>
<dbReference type="InterPro" id="IPR000727">
    <property type="entry name" value="T_SNARE_dom"/>
</dbReference>
<feature type="compositionally biased region" description="Polar residues" evidence="4">
    <location>
        <begin position="360"/>
        <end position="375"/>
    </location>
</feature>
<proteinExistence type="inferred from homology"/>
<dbReference type="OrthoDB" id="9816383at2"/>
<feature type="region of interest" description="Disordered" evidence="4">
    <location>
        <begin position="608"/>
        <end position="675"/>
    </location>
</feature>
<name>C8X0K5_DESRD</name>
<evidence type="ECO:0000259" key="6">
    <source>
        <dbReference type="PROSITE" id="PS50111"/>
    </source>
</evidence>
<dbReference type="InterPro" id="IPR004089">
    <property type="entry name" value="MCPsignal_dom"/>
</dbReference>
<dbReference type="PANTHER" id="PTHR43531">
    <property type="entry name" value="PROTEIN ICFG"/>
    <property type="match status" value="1"/>
</dbReference>
<dbReference type="InterPro" id="IPR029150">
    <property type="entry name" value="dCache_3"/>
</dbReference>
<dbReference type="eggNOG" id="COG0840">
    <property type="taxonomic scope" value="Bacteria"/>
</dbReference>
<gene>
    <name evidence="8" type="ordered locus">Dret_0660</name>
</gene>
<dbReference type="GO" id="GO:0007165">
    <property type="term" value="P:signal transduction"/>
    <property type="evidence" value="ECO:0007669"/>
    <property type="project" value="UniProtKB-KW"/>
</dbReference>
<dbReference type="PROSITE" id="PS50111">
    <property type="entry name" value="CHEMOTAXIS_TRANSDUC_2"/>
    <property type="match status" value="1"/>
</dbReference>
<reference evidence="8 9" key="2">
    <citation type="journal article" date="2010" name="Stand. Genomic Sci.">
        <title>Complete genome sequence of Desulfohalobium retbaense type strain (HR(100)).</title>
        <authorList>
            <person name="Spring S."/>
            <person name="Nolan M."/>
            <person name="Lapidus A."/>
            <person name="Glavina Del Rio T."/>
            <person name="Copeland A."/>
            <person name="Tice H."/>
            <person name="Cheng J.F."/>
            <person name="Lucas S."/>
            <person name="Land M."/>
            <person name="Chen F."/>
            <person name="Bruce D."/>
            <person name="Goodwin L."/>
            <person name="Pitluck S."/>
            <person name="Ivanova N."/>
            <person name="Mavromatis K."/>
            <person name="Mikhailova N."/>
            <person name="Pati A."/>
            <person name="Chen A."/>
            <person name="Palaniappan K."/>
            <person name="Hauser L."/>
            <person name="Chang Y.J."/>
            <person name="Jeffries C.D."/>
            <person name="Munk C."/>
            <person name="Kiss H."/>
            <person name="Chain P."/>
            <person name="Han C."/>
            <person name="Brettin T."/>
            <person name="Detter J.C."/>
            <person name="Schuler E."/>
            <person name="Goker M."/>
            <person name="Rohde M."/>
            <person name="Bristow J."/>
            <person name="Eisen J.A."/>
            <person name="Markowitz V."/>
            <person name="Hugenholtz P."/>
            <person name="Kyrpides N.C."/>
            <person name="Klenk H.P."/>
        </authorList>
    </citation>
    <scope>NUCLEOTIDE SEQUENCE [LARGE SCALE GENOMIC DNA]</scope>
    <source>
        <strain evidence="8 9">DSM 5692</strain>
    </source>
</reference>
<evidence type="ECO:0000256" key="5">
    <source>
        <dbReference type="SAM" id="Phobius"/>
    </source>
</evidence>
<feature type="domain" description="Methyl-accepting transducer" evidence="6">
    <location>
        <begin position="355"/>
        <end position="584"/>
    </location>
</feature>
<dbReference type="GO" id="GO:0004888">
    <property type="term" value="F:transmembrane signaling receptor activity"/>
    <property type="evidence" value="ECO:0007669"/>
    <property type="project" value="TreeGrafter"/>
</dbReference>
<feature type="domain" description="T-SNARE coiled-coil homology" evidence="7">
    <location>
        <begin position="514"/>
        <end position="576"/>
    </location>
</feature>
<dbReference type="PROSITE" id="PS50192">
    <property type="entry name" value="T_SNARE"/>
    <property type="match status" value="1"/>
</dbReference>
<reference evidence="9" key="1">
    <citation type="submission" date="2009-09" db="EMBL/GenBank/DDBJ databases">
        <title>The complete chromosome of Desulfohalobium retbaense DSM 5692.</title>
        <authorList>
            <consortium name="US DOE Joint Genome Institute (JGI-PGF)"/>
            <person name="Lucas S."/>
            <person name="Copeland A."/>
            <person name="Lapidus A."/>
            <person name="Glavina del Rio T."/>
            <person name="Dalin E."/>
            <person name="Tice H."/>
            <person name="Bruce D."/>
            <person name="Goodwin L."/>
            <person name="Pitluck S."/>
            <person name="Kyrpides N."/>
            <person name="Mavromatis K."/>
            <person name="Ivanova N."/>
            <person name="Mikhailova N."/>
            <person name="Munk A.C."/>
            <person name="Brettin T."/>
            <person name="Detter J.C."/>
            <person name="Han C."/>
            <person name="Tapia R."/>
            <person name="Larimer F."/>
            <person name="Land M."/>
            <person name="Hauser L."/>
            <person name="Markowitz V."/>
            <person name="Cheng J.-F."/>
            <person name="Hugenholtz P."/>
            <person name="Woyke T."/>
            <person name="Wu D."/>
            <person name="Spring S."/>
            <person name="Klenk H.-P."/>
            <person name="Eisen J.A."/>
        </authorList>
    </citation>
    <scope>NUCLEOTIDE SEQUENCE [LARGE SCALE GENOMIC DNA]</scope>
    <source>
        <strain evidence="9">DSM 5692</strain>
    </source>
</reference>
<dbReference type="SMART" id="SM00283">
    <property type="entry name" value="MA"/>
    <property type="match status" value="1"/>
</dbReference>
<dbReference type="RefSeq" id="WP_015751110.1">
    <property type="nucleotide sequence ID" value="NC_013223.1"/>
</dbReference>
<evidence type="ECO:0000313" key="8">
    <source>
        <dbReference type="EMBL" id="ACV67952.1"/>
    </source>
</evidence>
<protein>
    <submittedName>
        <fullName evidence="8">Methyl-accepting chemotaxis sensory transducer</fullName>
    </submittedName>
</protein>
<dbReference type="GO" id="GO:0006935">
    <property type="term" value="P:chemotaxis"/>
    <property type="evidence" value="ECO:0007669"/>
    <property type="project" value="UniProtKB-KW"/>
</dbReference>